<comment type="catalytic activity">
    <reaction evidence="1">
        <text>ATP + protein L-histidine = ADP + protein N-phospho-L-histidine.</text>
        <dbReference type="EC" id="2.7.13.3"/>
    </reaction>
</comment>
<name>A0A5B9P7X7_9BACT</name>
<dbReference type="InterPro" id="IPR005467">
    <property type="entry name" value="His_kinase_dom"/>
</dbReference>
<evidence type="ECO:0000256" key="5">
    <source>
        <dbReference type="ARBA" id="ARBA00022777"/>
    </source>
</evidence>
<dbReference type="Gene3D" id="3.40.50.2300">
    <property type="match status" value="2"/>
</dbReference>
<dbReference type="CDD" id="cd00156">
    <property type="entry name" value="REC"/>
    <property type="match status" value="1"/>
</dbReference>
<gene>
    <name evidence="9" type="primary">evgS_1</name>
    <name evidence="9" type="ORF">MFFC18_05670</name>
</gene>
<accession>A0A5B9P7X7</accession>
<feature type="domain" description="Response regulatory" evidence="8">
    <location>
        <begin position="10"/>
        <end position="134"/>
    </location>
</feature>
<keyword evidence="4 9" id="KW-0808">Transferase</keyword>
<feature type="modified residue" description="4-aspartylphosphate" evidence="6">
    <location>
        <position position="461"/>
    </location>
</feature>
<dbReference type="InterPro" id="IPR003594">
    <property type="entry name" value="HATPase_dom"/>
</dbReference>
<keyword evidence="10" id="KW-1185">Reference proteome</keyword>
<dbReference type="Pfam" id="PF00512">
    <property type="entry name" value="HisKA"/>
    <property type="match status" value="1"/>
</dbReference>
<dbReference type="GO" id="GO:0000155">
    <property type="term" value="F:phosphorelay sensor kinase activity"/>
    <property type="evidence" value="ECO:0007669"/>
    <property type="project" value="InterPro"/>
</dbReference>
<dbReference type="GO" id="GO:0009927">
    <property type="term" value="F:histidine phosphotransfer kinase activity"/>
    <property type="evidence" value="ECO:0007669"/>
    <property type="project" value="TreeGrafter"/>
</dbReference>
<evidence type="ECO:0000259" key="8">
    <source>
        <dbReference type="PROSITE" id="PS50110"/>
    </source>
</evidence>
<dbReference type="PROSITE" id="PS50109">
    <property type="entry name" value="HIS_KIN"/>
    <property type="match status" value="1"/>
</dbReference>
<dbReference type="Pfam" id="PF00072">
    <property type="entry name" value="Response_reg"/>
    <property type="match status" value="2"/>
</dbReference>
<dbReference type="PANTHER" id="PTHR43047">
    <property type="entry name" value="TWO-COMPONENT HISTIDINE PROTEIN KINASE"/>
    <property type="match status" value="1"/>
</dbReference>
<feature type="domain" description="Response regulatory" evidence="8">
    <location>
        <begin position="410"/>
        <end position="526"/>
    </location>
</feature>
<dbReference type="KEGG" id="mff:MFFC18_05670"/>
<dbReference type="InterPro" id="IPR001789">
    <property type="entry name" value="Sig_transdc_resp-reg_receiver"/>
</dbReference>
<protein>
    <recommendedName>
        <fullName evidence="2">histidine kinase</fullName>
        <ecNumber evidence="2">2.7.13.3</ecNumber>
    </recommendedName>
</protein>
<dbReference type="Gene3D" id="1.10.287.130">
    <property type="match status" value="1"/>
</dbReference>
<organism evidence="9 10">
    <name type="scientific">Mariniblastus fucicola</name>
    <dbReference type="NCBI Taxonomy" id="980251"/>
    <lineage>
        <taxon>Bacteria</taxon>
        <taxon>Pseudomonadati</taxon>
        <taxon>Planctomycetota</taxon>
        <taxon>Planctomycetia</taxon>
        <taxon>Pirellulales</taxon>
        <taxon>Pirellulaceae</taxon>
        <taxon>Mariniblastus</taxon>
    </lineage>
</organism>
<evidence type="ECO:0000313" key="9">
    <source>
        <dbReference type="EMBL" id="QEG20716.1"/>
    </source>
</evidence>
<dbReference type="PRINTS" id="PR00344">
    <property type="entry name" value="BCTRLSENSOR"/>
</dbReference>
<evidence type="ECO:0000256" key="3">
    <source>
        <dbReference type="ARBA" id="ARBA00022553"/>
    </source>
</evidence>
<dbReference type="EC" id="2.7.13.3" evidence="2"/>
<feature type="domain" description="Histidine kinase" evidence="7">
    <location>
        <begin position="164"/>
        <end position="384"/>
    </location>
</feature>
<evidence type="ECO:0000256" key="6">
    <source>
        <dbReference type="PROSITE-ProRule" id="PRU00169"/>
    </source>
</evidence>
<evidence type="ECO:0000256" key="1">
    <source>
        <dbReference type="ARBA" id="ARBA00000085"/>
    </source>
</evidence>
<proteinExistence type="predicted"/>
<evidence type="ECO:0000256" key="2">
    <source>
        <dbReference type="ARBA" id="ARBA00012438"/>
    </source>
</evidence>
<dbReference type="PANTHER" id="PTHR43047:SF72">
    <property type="entry name" value="OSMOSENSING HISTIDINE PROTEIN KINASE SLN1"/>
    <property type="match status" value="1"/>
</dbReference>
<dbReference type="CDD" id="cd17546">
    <property type="entry name" value="REC_hyHK_CKI1_RcsC-like"/>
    <property type="match status" value="1"/>
</dbReference>
<dbReference type="SMART" id="SM00448">
    <property type="entry name" value="REC"/>
    <property type="match status" value="2"/>
</dbReference>
<evidence type="ECO:0000259" key="7">
    <source>
        <dbReference type="PROSITE" id="PS50109"/>
    </source>
</evidence>
<dbReference type="InterPro" id="IPR003661">
    <property type="entry name" value="HisK_dim/P_dom"/>
</dbReference>
<dbReference type="OrthoDB" id="9813394at2"/>
<dbReference type="CDD" id="cd00082">
    <property type="entry name" value="HisKA"/>
    <property type="match status" value="1"/>
</dbReference>
<dbReference type="SUPFAM" id="SSF55874">
    <property type="entry name" value="ATPase domain of HSP90 chaperone/DNA topoisomerase II/histidine kinase"/>
    <property type="match status" value="1"/>
</dbReference>
<dbReference type="SMART" id="SM00387">
    <property type="entry name" value="HATPase_c"/>
    <property type="match status" value="1"/>
</dbReference>
<dbReference type="EMBL" id="CP042912">
    <property type="protein sequence ID" value="QEG20716.1"/>
    <property type="molecule type" value="Genomic_DNA"/>
</dbReference>
<dbReference type="Pfam" id="PF02518">
    <property type="entry name" value="HATPase_c"/>
    <property type="match status" value="1"/>
</dbReference>
<dbReference type="PROSITE" id="PS50110">
    <property type="entry name" value="RESPONSE_REGULATORY"/>
    <property type="match status" value="2"/>
</dbReference>
<keyword evidence="5" id="KW-0418">Kinase</keyword>
<dbReference type="STRING" id="980251.GCA_001642875_02248"/>
<keyword evidence="3 6" id="KW-0597">Phosphoprotein</keyword>
<dbReference type="InterPro" id="IPR004358">
    <property type="entry name" value="Sig_transdc_His_kin-like_C"/>
</dbReference>
<sequence>MPNSNGGNQRIILIDDSQEDRARVRSALIRGAPLRRYSFREANNGRDGLELCHADDDWEPDCVIVDLDMPIMSGLEFLENLSTDENSTTSLPVIVLTGNRDADNAKIALQNGAQDYIGKDSIYPEVLHRTVDNAIERHKMMLKLRESQRAADAANRAKSTLIGNISHEIRTPMTAVVGLAELLLGQSLGDEQHHMAEMIRDNGNYLIEIVNDLLDLTKMEAGMLEINPQPTDLLPFLEDTTQMMAVRAKDNDISMTLNASDSIPVAAELDPIRLRQILVNLIGNAIKFSPSGEVAVNVDLDRDGNQSKLKFEIRDTGRGINAQDLENVFRPFVQVGQDKTEQVKGTGLGLAICRRLATAMNGTIHAESQPGKGSCFTVIIPIRELTQPTIVSDQSVARETAENENLRGRKILVAEDMRATRFVITKFIESAGGKVIVVEDGQQLLDFVGSNNAAADVIVTDIQMPQVDGLEVTRRLRSQDVKIPIVILTADAIGGIRESALSAGANDLVTKPINRAQFLQTLDRWCSVRQN</sequence>
<evidence type="ECO:0000256" key="4">
    <source>
        <dbReference type="ARBA" id="ARBA00022679"/>
    </source>
</evidence>
<dbReference type="InterPro" id="IPR036890">
    <property type="entry name" value="HATPase_C_sf"/>
</dbReference>
<reference evidence="9 10" key="1">
    <citation type="submission" date="2019-08" db="EMBL/GenBank/DDBJ databases">
        <title>Deep-cultivation of Planctomycetes and their phenomic and genomic characterization uncovers novel biology.</title>
        <authorList>
            <person name="Wiegand S."/>
            <person name="Jogler M."/>
            <person name="Boedeker C."/>
            <person name="Pinto D."/>
            <person name="Vollmers J."/>
            <person name="Rivas-Marin E."/>
            <person name="Kohn T."/>
            <person name="Peeters S.H."/>
            <person name="Heuer A."/>
            <person name="Rast P."/>
            <person name="Oberbeckmann S."/>
            <person name="Bunk B."/>
            <person name="Jeske O."/>
            <person name="Meyerdierks A."/>
            <person name="Storesund J.E."/>
            <person name="Kallscheuer N."/>
            <person name="Luecker S."/>
            <person name="Lage O.M."/>
            <person name="Pohl T."/>
            <person name="Merkel B.J."/>
            <person name="Hornburger P."/>
            <person name="Mueller R.-W."/>
            <person name="Bruemmer F."/>
            <person name="Labrenz M."/>
            <person name="Spormann A.M."/>
            <person name="Op den Camp H."/>
            <person name="Overmann J."/>
            <person name="Amann R."/>
            <person name="Jetten M.S.M."/>
            <person name="Mascher T."/>
            <person name="Medema M.H."/>
            <person name="Devos D.P."/>
            <person name="Kaster A.-K."/>
            <person name="Ovreas L."/>
            <person name="Rohde M."/>
            <person name="Galperin M.Y."/>
            <person name="Jogler C."/>
        </authorList>
    </citation>
    <scope>NUCLEOTIDE SEQUENCE [LARGE SCALE GENOMIC DNA]</scope>
    <source>
        <strain evidence="9 10">FC18</strain>
    </source>
</reference>
<dbReference type="CDD" id="cd16922">
    <property type="entry name" value="HATPase_EvgS-ArcB-TorS-like"/>
    <property type="match status" value="1"/>
</dbReference>
<dbReference type="FunFam" id="3.30.565.10:FF:000010">
    <property type="entry name" value="Sensor histidine kinase RcsC"/>
    <property type="match status" value="1"/>
</dbReference>
<dbReference type="AlphaFoldDB" id="A0A5B9P7X7"/>
<evidence type="ECO:0000313" key="10">
    <source>
        <dbReference type="Proteomes" id="UP000322214"/>
    </source>
</evidence>
<dbReference type="SUPFAM" id="SSF52172">
    <property type="entry name" value="CheY-like"/>
    <property type="match status" value="2"/>
</dbReference>
<dbReference type="GO" id="GO:0005886">
    <property type="term" value="C:plasma membrane"/>
    <property type="evidence" value="ECO:0007669"/>
    <property type="project" value="TreeGrafter"/>
</dbReference>
<dbReference type="InterPro" id="IPR011006">
    <property type="entry name" value="CheY-like_superfamily"/>
</dbReference>
<dbReference type="Proteomes" id="UP000322214">
    <property type="component" value="Chromosome"/>
</dbReference>
<dbReference type="Gene3D" id="3.30.565.10">
    <property type="entry name" value="Histidine kinase-like ATPase, C-terminal domain"/>
    <property type="match status" value="1"/>
</dbReference>
<feature type="modified residue" description="4-aspartylphosphate" evidence="6">
    <location>
        <position position="66"/>
    </location>
</feature>
<dbReference type="SMART" id="SM00388">
    <property type="entry name" value="HisKA"/>
    <property type="match status" value="1"/>
</dbReference>
<dbReference type="RefSeq" id="WP_075084680.1">
    <property type="nucleotide sequence ID" value="NZ_CP042912.1"/>
</dbReference>